<protein>
    <recommendedName>
        <fullName evidence="4">F-box domain-containing protein</fullName>
    </recommendedName>
</protein>
<gene>
    <name evidence="2" type="ORF">B0T24DRAFT_113075</name>
</gene>
<comment type="caution">
    <text evidence="2">The sequence shown here is derived from an EMBL/GenBank/DDBJ whole genome shotgun (WGS) entry which is preliminary data.</text>
</comment>
<reference evidence="2" key="1">
    <citation type="journal article" date="2023" name="Mol. Phylogenet. Evol.">
        <title>Genome-scale phylogeny and comparative genomics of the fungal order Sordariales.</title>
        <authorList>
            <person name="Hensen N."/>
            <person name="Bonometti L."/>
            <person name="Westerberg I."/>
            <person name="Brannstrom I.O."/>
            <person name="Guillou S."/>
            <person name="Cros-Aarteil S."/>
            <person name="Calhoun S."/>
            <person name="Haridas S."/>
            <person name="Kuo A."/>
            <person name="Mondo S."/>
            <person name="Pangilinan J."/>
            <person name="Riley R."/>
            <person name="LaButti K."/>
            <person name="Andreopoulos B."/>
            <person name="Lipzen A."/>
            <person name="Chen C."/>
            <person name="Yan M."/>
            <person name="Daum C."/>
            <person name="Ng V."/>
            <person name="Clum A."/>
            <person name="Steindorff A."/>
            <person name="Ohm R.A."/>
            <person name="Martin F."/>
            <person name="Silar P."/>
            <person name="Natvig D.O."/>
            <person name="Lalanne C."/>
            <person name="Gautier V."/>
            <person name="Ament-Velasquez S.L."/>
            <person name="Kruys A."/>
            <person name="Hutchinson M.I."/>
            <person name="Powell A.J."/>
            <person name="Barry K."/>
            <person name="Miller A.N."/>
            <person name="Grigoriev I.V."/>
            <person name="Debuchy R."/>
            <person name="Gladieux P."/>
            <person name="Hiltunen Thoren M."/>
            <person name="Johannesson H."/>
        </authorList>
    </citation>
    <scope>NUCLEOTIDE SEQUENCE</scope>
    <source>
        <strain evidence="2">CBS 958.72</strain>
    </source>
</reference>
<evidence type="ECO:0000313" key="2">
    <source>
        <dbReference type="EMBL" id="KAK3361681.1"/>
    </source>
</evidence>
<dbReference type="AlphaFoldDB" id="A0AAE0JTN3"/>
<sequence>MPPVAENPASRARPRRAPTVSEYHHTERGGPVDFVAAAQHNLACRRMYHLPDSVLIAVIRLLDTVSVECLRRTARRFLRLVSVCRGAAIAGFYPWPVSKPLNLARRQELLFVLARDAYCADCRAARWARNWRARVIATTRTYLHCSACRCDHPACFFTPQQRTACQARRSCVGKTGYVRLCTHEAVSWSQLQAVAQEKEPKTAASYVLAQCKDKSRARLCRRGWISSLSPANWIPAKHPARPTLSVEIDPSKRTFTLVLAWSPHLELRRPGGPALTPRTLNERLASLREQQARFTCPENSPGVKVERRLFDPNGCDCLRFPGLGQLGGAWTRSPMAAKYKRVMASRLDSAGCLLDQSSTVTRLAALVDAQQQQQTDKSTRCRRLETALAAQHAARVRSLHHRHDSSVTALPCRRGGECLQLNYCTRVQLGKGSNRKLVHLTWAWFMAVDPESYRITEDIDGFGVYWCRDRSCRNFWQYTQSRLRPYFPEYDCSRACPEDGHW</sequence>
<dbReference type="EMBL" id="JAULSN010000011">
    <property type="protein sequence ID" value="KAK3361681.1"/>
    <property type="molecule type" value="Genomic_DNA"/>
</dbReference>
<keyword evidence="3" id="KW-1185">Reference proteome</keyword>
<evidence type="ECO:0008006" key="4">
    <source>
        <dbReference type="Google" id="ProtNLM"/>
    </source>
</evidence>
<accession>A0AAE0JTN3</accession>
<evidence type="ECO:0000313" key="3">
    <source>
        <dbReference type="Proteomes" id="UP001287356"/>
    </source>
</evidence>
<feature type="region of interest" description="Disordered" evidence="1">
    <location>
        <begin position="1"/>
        <end position="25"/>
    </location>
</feature>
<dbReference type="Proteomes" id="UP001287356">
    <property type="component" value="Unassembled WGS sequence"/>
</dbReference>
<organism evidence="2 3">
    <name type="scientific">Lasiosphaeria ovina</name>
    <dbReference type="NCBI Taxonomy" id="92902"/>
    <lineage>
        <taxon>Eukaryota</taxon>
        <taxon>Fungi</taxon>
        <taxon>Dikarya</taxon>
        <taxon>Ascomycota</taxon>
        <taxon>Pezizomycotina</taxon>
        <taxon>Sordariomycetes</taxon>
        <taxon>Sordariomycetidae</taxon>
        <taxon>Sordariales</taxon>
        <taxon>Lasiosphaeriaceae</taxon>
        <taxon>Lasiosphaeria</taxon>
    </lineage>
</organism>
<evidence type="ECO:0000256" key="1">
    <source>
        <dbReference type="SAM" id="MobiDB-lite"/>
    </source>
</evidence>
<proteinExistence type="predicted"/>
<name>A0AAE0JTN3_9PEZI</name>
<reference evidence="2" key="2">
    <citation type="submission" date="2023-06" db="EMBL/GenBank/DDBJ databases">
        <authorList>
            <consortium name="Lawrence Berkeley National Laboratory"/>
            <person name="Haridas S."/>
            <person name="Hensen N."/>
            <person name="Bonometti L."/>
            <person name="Westerberg I."/>
            <person name="Brannstrom I.O."/>
            <person name="Guillou S."/>
            <person name="Cros-Aarteil S."/>
            <person name="Calhoun S."/>
            <person name="Kuo A."/>
            <person name="Mondo S."/>
            <person name="Pangilinan J."/>
            <person name="Riley R."/>
            <person name="Labutti K."/>
            <person name="Andreopoulos B."/>
            <person name="Lipzen A."/>
            <person name="Chen C."/>
            <person name="Yanf M."/>
            <person name="Daum C."/>
            <person name="Ng V."/>
            <person name="Clum A."/>
            <person name="Steindorff A."/>
            <person name="Ohm R."/>
            <person name="Martin F."/>
            <person name="Silar P."/>
            <person name="Natvig D."/>
            <person name="Lalanne C."/>
            <person name="Gautier V."/>
            <person name="Ament-Velasquez S.L."/>
            <person name="Kruys A."/>
            <person name="Hutchinson M.I."/>
            <person name="Powell A.J."/>
            <person name="Barry K."/>
            <person name="Miller A.N."/>
            <person name="Grigoriev I.V."/>
            <person name="Debuchy R."/>
            <person name="Gladieux P."/>
            <person name="Thoren M.H."/>
            <person name="Johannesson H."/>
        </authorList>
    </citation>
    <scope>NUCLEOTIDE SEQUENCE</scope>
    <source>
        <strain evidence="2">CBS 958.72</strain>
    </source>
</reference>